<dbReference type="InterPro" id="IPR050659">
    <property type="entry name" value="Peptidase_M24B"/>
</dbReference>
<dbReference type="Pfam" id="PF00557">
    <property type="entry name" value="Peptidase_M24"/>
    <property type="match status" value="1"/>
</dbReference>
<feature type="compositionally biased region" description="Gly residues" evidence="1">
    <location>
        <begin position="448"/>
        <end position="463"/>
    </location>
</feature>
<dbReference type="EMBL" id="FNAJ01000013">
    <property type="protein sequence ID" value="SDE86480.1"/>
    <property type="molecule type" value="Genomic_DNA"/>
</dbReference>
<feature type="domain" description="Peptidase M24" evidence="3">
    <location>
        <begin position="209"/>
        <end position="412"/>
    </location>
</feature>
<evidence type="ECO:0000259" key="3">
    <source>
        <dbReference type="Pfam" id="PF00557"/>
    </source>
</evidence>
<name>A0A511HKQ6_9BACT</name>
<sequence length="472" mass="52524">MKSAKWAALPLLLLAACATTGRQGAADDSPPRLMSWSEQIAEREAWLEKRHGMLLDMMRRHGVGMWVVVNEEFHDDPLTQFIAPPRPYAGNRDIFVFVDAGPEGLKRVALSGYSEATLARFFELPEEGRKPQEILADLNTRYQPRTIALGIGGKRGVTRSLTKDSYAFLVEALGAEAEARFVSAAPLIEEYLDTRIPEEWLHYQRLVMLTEAVVKEAFSPEVVVPGKTTVGDVRRFLYDRLWALGVDTWFQPDLRVQRKGADGASSRGFLAPAKEDVVILRGDLLHVDFGITYMGLNSDWQKMAYVLNEGETDAPEGLKRALANTIELQDALMLRASRPGRTSAQVYTQTMAEMKEKGIEAMVYSHPLGNQGHALGASIDFRSASRQEEAKTLRLGSYIAIELNTATSVPEWDGQKVFVMQEDPAYLTEEGWKFFVSRQESFYLLGRDGQGGQRSQGAKGGKGVTTRGMPML</sequence>
<dbReference type="Proteomes" id="UP000321224">
    <property type="component" value="Unassembled WGS sequence"/>
</dbReference>
<dbReference type="PANTHER" id="PTHR46112:SF8">
    <property type="entry name" value="CYTOPLASMIC PEPTIDASE PEPQ-RELATED"/>
    <property type="match status" value="1"/>
</dbReference>
<evidence type="ECO:0000256" key="2">
    <source>
        <dbReference type="SAM" id="SignalP"/>
    </source>
</evidence>
<accession>A0A511HKQ6</accession>
<dbReference type="PROSITE" id="PS51257">
    <property type="entry name" value="PROKAR_LIPOPROTEIN"/>
    <property type="match status" value="1"/>
</dbReference>
<evidence type="ECO:0000313" key="4">
    <source>
        <dbReference type="EMBL" id="GEL73964.1"/>
    </source>
</evidence>
<keyword evidence="4" id="KW-0378">Hydrolase</keyword>
<dbReference type="AlphaFoldDB" id="A0A511HKQ6"/>
<evidence type="ECO:0000256" key="1">
    <source>
        <dbReference type="SAM" id="MobiDB-lite"/>
    </source>
</evidence>
<dbReference type="Proteomes" id="UP000198717">
    <property type="component" value="Unassembled WGS sequence"/>
</dbReference>
<gene>
    <name evidence="4" type="ORF">MVI01_57480</name>
    <name evidence="5" type="ORF">SAMN04488504_113162</name>
</gene>
<dbReference type="PANTHER" id="PTHR46112">
    <property type="entry name" value="AMINOPEPTIDASE"/>
    <property type="match status" value="1"/>
</dbReference>
<dbReference type="EMBL" id="BJVY01000040">
    <property type="protein sequence ID" value="GEL73964.1"/>
    <property type="molecule type" value="Genomic_DNA"/>
</dbReference>
<reference evidence="4 7" key="2">
    <citation type="submission" date="2019-07" db="EMBL/GenBank/DDBJ databases">
        <title>Whole genome shotgun sequence of Myxococcus virescens NBRC 100334.</title>
        <authorList>
            <person name="Hosoyama A."/>
            <person name="Uohara A."/>
            <person name="Ohji S."/>
            <person name="Ichikawa N."/>
        </authorList>
    </citation>
    <scope>NUCLEOTIDE SEQUENCE [LARGE SCALE GENOMIC DNA]</scope>
    <source>
        <strain evidence="4 7">NBRC 100334</strain>
    </source>
</reference>
<evidence type="ECO:0000313" key="5">
    <source>
        <dbReference type="EMBL" id="SDE86480.1"/>
    </source>
</evidence>
<comment type="caution">
    <text evidence="4">The sequence shown here is derived from an EMBL/GenBank/DDBJ whole genome shotgun (WGS) entry which is preliminary data.</text>
</comment>
<keyword evidence="4" id="KW-0031">Aminopeptidase</keyword>
<protein>
    <submittedName>
        <fullName evidence="4">Xaa-Pro aminopeptidase</fullName>
    </submittedName>
</protein>
<feature type="signal peptide" evidence="2">
    <location>
        <begin position="1"/>
        <end position="25"/>
    </location>
</feature>
<dbReference type="GO" id="GO:0004177">
    <property type="term" value="F:aminopeptidase activity"/>
    <property type="evidence" value="ECO:0007669"/>
    <property type="project" value="UniProtKB-KW"/>
</dbReference>
<keyword evidence="2" id="KW-0732">Signal</keyword>
<dbReference type="CDD" id="cd01066">
    <property type="entry name" value="APP_MetAP"/>
    <property type="match status" value="1"/>
</dbReference>
<keyword evidence="4" id="KW-0645">Protease</keyword>
<keyword evidence="6" id="KW-1185">Reference proteome</keyword>
<dbReference type="RefSeq" id="WP_090493251.1">
    <property type="nucleotide sequence ID" value="NZ_BJVY01000040.1"/>
</dbReference>
<organism evidence="4 7">
    <name type="scientific">Myxococcus virescens</name>
    <dbReference type="NCBI Taxonomy" id="83456"/>
    <lineage>
        <taxon>Bacteria</taxon>
        <taxon>Pseudomonadati</taxon>
        <taxon>Myxococcota</taxon>
        <taxon>Myxococcia</taxon>
        <taxon>Myxococcales</taxon>
        <taxon>Cystobacterineae</taxon>
        <taxon>Myxococcaceae</taxon>
        <taxon>Myxococcus</taxon>
    </lineage>
</organism>
<proteinExistence type="predicted"/>
<reference evidence="5 6" key="1">
    <citation type="submission" date="2016-10" db="EMBL/GenBank/DDBJ databases">
        <authorList>
            <person name="Varghese N."/>
            <person name="Submissions S."/>
        </authorList>
    </citation>
    <scope>NUCLEOTIDE SEQUENCE [LARGE SCALE GENOMIC DNA]</scope>
    <source>
        <strain evidence="5 6">DSM 2260</strain>
    </source>
</reference>
<dbReference type="InterPro" id="IPR000994">
    <property type="entry name" value="Pept_M24"/>
</dbReference>
<dbReference type="Gene3D" id="3.90.230.10">
    <property type="entry name" value="Creatinase/methionine aminopeptidase superfamily"/>
    <property type="match status" value="1"/>
</dbReference>
<dbReference type="SUPFAM" id="SSF55920">
    <property type="entry name" value="Creatinase/aminopeptidase"/>
    <property type="match status" value="1"/>
</dbReference>
<evidence type="ECO:0000313" key="6">
    <source>
        <dbReference type="Proteomes" id="UP000198717"/>
    </source>
</evidence>
<evidence type="ECO:0000313" key="7">
    <source>
        <dbReference type="Proteomes" id="UP000321224"/>
    </source>
</evidence>
<feature type="region of interest" description="Disordered" evidence="1">
    <location>
        <begin position="447"/>
        <end position="472"/>
    </location>
</feature>
<feature type="chain" id="PRO_5022729969" evidence="2">
    <location>
        <begin position="26"/>
        <end position="472"/>
    </location>
</feature>
<dbReference type="InterPro" id="IPR036005">
    <property type="entry name" value="Creatinase/aminopeptidase-like"/>
</dbReference>